<keyword evidence="3" id="KW-1185">Reference proteome</keyword>
<name>M2MVE6_BAUPA</name>
<organism evidence="2 3">
    <name type="scientific">Baudoinia panamericana (strain UAMH 10762)</name>
    <name type="common">Angels' share fungus</name>
    <name type="synonym">Baudoinia compniacensis (strain UAMH 10762)</name>
    <dbReference type="NCBI Taxonomy" id="717646"/>
    <lineage>
        <taxon>Eukaryota</taxon>
        <taxon>Fungi</taxon>
        <taxon>Dikarya</taxon>
        <taxon>Ascomycota</taxon>
        <taxon>Pezizomycotina</taxon>
        <taxon>Dothideomycetes</taxon>
        <taxon>Dothideomycetidae</taxon>
        <taxon>Mycosphaerellales</taxon>
        <taxon>Teratosphaeriaceae</taxon>
        <taxon>Baudoinia</taxon>
    </lineage>
</organism>
<feature type="region of interest" description="Disordered" evidence="1">
    <location>
        <begin position="430"/>
        <end position="466"/>
    </location>
</feature>
<feature type="compositionally biased region" description="Basic and acidic residues" evidence="1">
    <location>
        <begin position="430"/>
        <end position="442"/>
    </location>
</feature>
<proteinExistence type="predicted"/>
<dbReference type="HOGENOM" id="CLU_014758_0_0_1"/>
<dbReference type="EMBL" id="KB445556">
    <property type="protein sequence ID" value="EMC95538.1"/>
    <property type="molecule type" value="Genomic_DNA"/>
</dbReference>
<reference evidence="2 3" key="1">
    <citation type="journal article" date="2012" name="PLoS Pathog.">
        <title>Diverse lifestyles and strategies of plant pathogenesis encoded in the genomes of eighteen Dothideomycetes fungi.</title>
        <authorList>
            <person name="Ohm R.A."/>
            <person name="Feau N."/>
            <person name="Henrissat B."/>
            <person name="Schoch C.L."/>
            <person name="Horwitz B.A."/>
            <person name="Barry K.W."/>
            <person name="Condon B.J."/>
            <person name="Copeland A.C."/>
            <person name="Dhillon B."/>
            <person name="Glaser F."/>
            <person name="Hesse C.N."/>
            <person name="Kosti I."/>
            <person name="LaButti K."/>
            <person name="Lindquist E.A."/>
            <person name="Lucas S."/>
            <person name="Salamov A.A."/>
            <person name="Bradshaw R.E."/>
            <person name="Ciuffetti L."/>
            <person name="Hamelin R.C."/>
            <person name="Kema G.H.J."/>
            <person name="Lawrence C."/>
            <person name="Scott J.A."/>
            <person name="Spatafora J.W."/>
            <person name="Turgeon B.G."/>
            <person name="de Wit P.J.G.M."/>
            <person name="Zhong S."/>
            <person name="Goodwin S.B."/>
            <person name="Grigoriev I.V."/>
        </authorList>
    </citation>
    <scope>NUCLEOTIDE SEQUENCE [LARGE SCALE GENOMIC DNA]</scope>
    <source>
        <strain evidence="2 3">UAMH 10762</strain>
    </source>
</reference>
<dbReference type="AlphaFoldDB" id="M2MVE6"/>
<dbReference type="GeneID" id="19110206"/>
<accession>M2MVE6</accession>
<evidence type="ECO:0000313" key="2">
    <source>
        <dbReference type="EMBL" id="EMC95538.1"/>
    </source>
</evidence>
<dbReference type="OrthoDB" id="5407653at2759"/>
<dbReference type="Proteomes" id="UP000011761">
    <property type="component" value="Unassembled WGS sequence"/>
</dbReference>
<dbReference type="eggNOG" id="ENOG502S9CJ">
    <property type="taxonomic scope" value="Eukaryota"/>
</dbReference>
<protein>
    <submittedName>
        <fullName evidence="2">Uncharacterized protein</fullName>
    </submittedName>
</protein>
<dbReference type="KEGG" id="bcom:BAUCODRAFT_24586"/>
<evidence type="ECO:0000256" key="1">
    <source>
        <dbReference type="SAM" id="MobiDB-lite"/>
    </source>
</evidence>
<dbReference type="OMA" id="CRPETSF"/>
<gene>
    <name evidence="2" type="ORF">BAUCODRAFT_24586</name>
</gene>
<sequence length="626" mass="69756">MARTSWFVGSEKRRVKKLRKRIARSSKATIVNSAEEADDDVYAGIGATFIDPDKERDVLPALPSKITFPDYATFNGPGSKATAPLPPLQTLFARVNKSSDVTGQHIDALNVDICLPCPLIELFPQPDGKSYLPPVGPLQDSGEAYYADLQPGHPLAIKAKKRKDFAERLAELEVDNDTGYRTITRSTKDGIKRPRLAHMRKFWAGLETMSHYWDCTLDQYYELPQLNELEYKAKRQRLDSPVDVATHTNRDPSLEAASQINRLIPDVAAGVEGNMGCEAAPGAKHGSDDRVTPSHSGSPTAKAYFASRKRYKGRRTKTGKEMPDQFRTNTVKAFVEGSIWPFHYSLSVPRVAPIVQFGKLNVPVKQTAAIYRLPTEKAKARSGRLEGPVVAVQARAGIELPESPHMTDEARGRLDVMREIGGLLQIAQERRHEGKTEVKPGEGKWYTTTPRWGGGPGAETEAGDRNEEVVQVAEEVLSSIRAPKDKHNSRPRRKTNEMLWQELRCGSGLWDPKTDYIAIGKDVGTPYDEIFMVSSLYHHISIVKLTTHDAYTDYLITGQTPDPLPTDSSWCRPKLQRSEWFDLFDIKQRVEAFRGLWAVMAYLTRETASATAQQHPGADTDMAGTS</sequence>
<dbReference type="RefSeq" id="XP_007676726.1">
    <property type="nucleotide sequence ID" value="XM_007678536.1"/>
</dbReference>
<feature type="region of interest" description="Disordered" evidence="1">
    <location>
        <begin position="278"/>
        <end position="302"/>
    </location>
</feature>
<dbReference type="STRING" id="717646.M2MVE6"/>
<evidence type="ECO:0000313" key="3">
    <source>
        <dbReference type="Proteomes" id="UP000011761"/>
    </source>
</evidence>